<evidence type="ECO:0000313" key="3">
    <source>
        <dbReference type="EMBL" id="EJK50980.1"/>
    </source>
</evidence>
<feature type="region of interest" description="Disordered" evidence="1">
    <location>
        <begin position="66"/>
        <end position="94"/>
    </location>
</feature>
<name>K0RCP8_THAOC</name>
<gene>
    <name evidence="3" type="ORF">THAOC_29900</name>
</gene>
<feature type="non-terminal residue" evidence="3">
    <location>
        <position position="94"/>
    </location>
</feature>
<sequence>MRCSAAIILLASAVQSFTPSGVIAPLFADGWTSPPLWADQALSSYPDFRVLRRPRHFKVRLAMSSGHRQYRPSRRGGEAVRPSVRSARLPPPCK</sequence>
<organism evidence="3 4">
    <name type="scientific">Thalassiosira oceanica</name>
    <name type="common">Marine diatom</name>
    <dbReference type="NCBI Taxonomy" id="159749"/>
    <lineage>
        <taxon>Eukaryota</taxon>
        <taxon>Sar</taxon>
        <taxon>Stramenopiles</taxon>
        <taxon>Ochrophyta</taxon>
        <taxon>Bacillariophyta</taxon>
        <taxon>Coscinodiscophyceae</taxon>
        <taxon>Thalassiosirophycidae</taxon>
        <taxon>Thalassiosirales</taxon>
        <taxon>Thalassiosiraceae</taxon>
        <taxon>Thalassiosira</taxon>
    </lineage>
</organism>
<evidence type="ECO:0000313" key="4">
    <source>
        <dbReference type="Proteomes" id="UP000266841"/>
    </source>
</evidence>
<evidence type="ECO:0000256" key="2">
    <source>
        <dbReference type="SAM" id="SignalP"/>
    </source>
</evidence>
<dbReference type="AlphaFoldDB" id="K0RCP8"/>
<reference evidence="3 4" key="1">
    <citation type="journal article" date="2012" name="Genome Biol.">
        <title>Genome and low-iron response of an oceanic diatom adapted to chronic iron limitation.</title>
        <authorList>
            <person name="Lommer M."/>
            <person name="Specht M."/>
            <person name="Roy A.S."/>
            <person name="Kraemer L."/>
            <person name="Andreson R."/>
            <person name="Gutowska M.A."/>
            <person name="Wolf J."/>
            <person name="Bergner S.V."/>
            <person name="Schilhabel M.B."/>
            <person name="Klostermeier U.C."/>
            <person name="Beiko R.G."/>
            <person name="Rosenstiel P."/>
            <person name="Hippler M."/>
            <person name="Laroche J."/>
        </authorList>
    </citation>
    <scope>NUCLEOTIDE SEQUENCE [LARGE SCALE GENOMIC DNA]</scope>
    <source>
        <strain evidence="3 4">CCMP1005</strain>
    </source>
</reference>
<keyword evidence="2" id="KW-0732">Signal</keyword>
<proteinExistence type="predicted"/>
<keyword evidence="4" id="KW-1185">Reference proteome</keyword>
<accession>K0RCP8</accession>
<comment type="caution">
    <text evidence="3">The sequence shown here is derived from an EMBL/GenBank/DDBJ whole genome shotgun (WGS) entry which is preliminary data.</text>
</comment>
<feature type="signal peptide" evidence="2">
    <location>
        <begin position="1"/>
        <end position="16"/>
    </location>
</feature>
<feature type="chain" id="PRO_5003839101" evidence="2">
    <location>
        <begin position="17"/>
        <end position="94"/>
    </location>
</feature>
<dbReference type="Proteomes" id="UP000266841">
    <property type="component" value="Unassembled WGS sequence"/>
</dbReference>
<dbReference type="EMBL" id="AGNL01042474">
    <property type="protein sequence ID" value="EJK50980.1"/>
    <property type="molecule type" value="Genomic_DNA"/>
</dbReference>
<protein>
    <submittedName>
        <fullName evidence="3">Uncharacterized protein</fullName>
    </submittedName>
</protein>
<evidence type="ECO:0000256" key="1">
    <source>
        <dbReference type="SAM" id="MobiDB-lite"/>
    </source>
</evidence>